<protein>
    <submittedName>
        <fullName evidence="2">LytTR family transcriptional regulator</fullName>
    </submittedName>
</protein>
<dbReference type="RefSeq" id="WP_207327455.1">
    <property type="nucleotide sequence ID" value="NZ_JAFMYW010000001.1"/>
</dbReference>
<keyword evidence="3" id="KW-1185">Reference proteome</keyword>
<organism evidence="2 3">
    <name type="scientific">Fibrella forsythiae</name>
    <dbReference type="NCBI Taxonomy" id="2817061"/>
    <lineage>
        <taxon>Bacteria</taxon>
        <taxon>Pseudomonadati</taxon>
        <taxon>Bacteroidota</taxon>
        <taxon>Cytophagia</taxon>
        <taxon>Cytophagales</taxon>
        <taxon>Spirosomataceae</taxon>
        <taxon>Fibrella</taxon>
    </lineage>
</organism>
<comment type="caution">
    <text evidence="2">The sequence shown here is derived from an EMBL/GenBank/DDBJ whole genome shotgun (WGS) entry which is preliminary data.</text>
</comment>
<reference evidence="2 3" key="1">
    <citation type="submission" date="2021-03" db="EMBL/GenBank/DDBJ databases">
        <title>Fibrella sp. HMF5405 genome sequencing and assembly.</title>
        <authorList>
            <person name="Kang H."/>
            <person name="Kim H."/>
            <person name="Bae S."/>
            <person name="Joh K."/>
        </authorList>
    </citation>
    <scope>NUCLEOTIDE SEQUENCE [LARGE SCALE GENOMIC DNA]</scope>
    <source>
        <strain evidence="2 3">HMF5405</strain>
    </source>
</reference>
<name>A0ABS3JC28_9BACT</name>
<dbReference type="InterPro" id="IPR007492">
    <property type="entry name" value="LytTR_DNA-bd_dom"/>
</dbReference>
<dbReference type="EMBL" id="JAFMYW010000001">
    <property type="protein sequence ID" value="MBO0947547.1"/>
    <property type="molecule type" value="Genomic_DNA"/>
</dbReference>
<feature type="domain" description="HTH LytTR-type" evidence="1">
    <location>
        <begin position="10"/>
        <end position="102"/>
    </location>
</feature>
<evidence type="ECO:0000313" key="2">
    <source>
        <dbReference type="EMBL" id="MBO0947547.1"/>
    </source>
</evidence>
<proteinExistence type="predicted"/>
<dbReference type="SMART" id="SM00850">
    <property type="entry name" value="LytTR"/>
    <property type="match status" value="1"/>
</dbReference>
<dbReference type="Proteomes" id="UP000664628">
    <property type="component" value="Unassembled WGS sequence"/>
</dbReference>
<evidence type="ECO:0000313" key="3">
    <source>
        <dbReference type="Proteomes" id="UP000664628"/>
    </source>
</evidence>
<evidence type="ECO:0000259" key="1">
    <source>
        <dbReference type="SMART" id="SM00850"/>
    </source>
</evidence>
<accession>A0ABS3JC28</accession>
<sequence>MNVPTFLIPVVKRQVPQSAVVRFEAYGNYTLIYVEGEGSPILYSRCLLEMCARYPFMVRVSRHHAVNPQRVERTQHWNVIRVDGMPIKLVGRYSPVLRSGRLPQVNSFMKSV</sequence>
<gene>
    <name evidence="2" type="ORF">J2I46_03075</name>
</gene>